<keyword evidence="4" id="KW-1185">Reference proteome</keyword>
<proteinExistence type="predicted"/>
<dbReference type="AlphaFoldDB" id="A0A5C5FLU8"/>
<gene>
    <name evidence="3" type="ORF">DMC30DRAFT_405274</name>
</gene>
<accession>A0A5C5FLU8</accession>
<sequence>MLAASADDILHGGDGGDGGGAGSDESSSATPKWTYGVVVVFAVLSMAALGVVLYVVWRKRRAKAFHRIGADPDDVEQAGADRRSSAYPPSAFVFVDSPSRSSAYQELRHLPMVPYAGAVEPASPGYSPTIPQGHSGGGDDPLSSIERPATASLRAPDSPTPHRSPRRAPGLTLEPQSLVSSLAAEEAAAGGDADELAGAPTRAPSLPPPPYSPSVIGVGVCLSPRPADV</sequence>
<feature type="non-terminal residue" evidence="3">
    <location>
        <position position="229"/>
    </location>
</feature>
<protein>
    <submittedName>
        <fullName evidence="3">Uncharacterized protein</fullName>
    </submittedName>
</protein>
<feature type="compositionally biased region" description="Low complexity" evidence="1">
    <location>
        <begin position="182"/>
        <end position="199"/>
    </location>
</feature>
<keyword evidence="2" id="KW-0472">Membrane</keyword>
<reference evidence="3 4" key="1">
    <citation type="submission" date="2019-03" db="EMBL/GenBank/DDBJ databases">
        <title>Rhodosporidium diobovatum UCD-FST 08-225 genome sequencing, assembly, and annotation.</title>
        <authorList>
            <person name="Fakankun I.U."/>
            <person name="Fristensky B."/>
            <person name="Levin D.B."/>
        </authorList>
    </citation>
    <scope>NUCLEOTIDE SEQUENCE [LARGE SCALE GENOMIC DNA]</scope>
    <source>
        <strain evidence="3 4">UCD-FST 08-225</strain>
    </source>
</reference>
<dbReference type="Proteomes" id="UP000311382">
    <property type="component" value="Unassembled WGS sequence"/>
</dbReference>
<evidence type="ECO:0000256" key="1">
    <source>
        <dbReference type="SAM" id="MobiDB-lite"/>
    </source>
</evidence>
<feature type="transmembrane region" description="Helical" evidence="2">
    <location>
        <begin position="33"/>
        <end position="57"/>
    </location>
</feature>
<dbReference type="EMBL" id="SOZI01000185">
    <property type="protein sequence ID" value="TNY17655.1"/>
    <property type="molecule type" value="Genomic_DNA"/>
</dbReference>
<evidence type="ECO:0000256" key="2">
    <source>
        <dbReference type="SAM" id="Phobius"/>
    </source>
</evidence>
<feature type="region of interest" description="Disordered" evidence="1">
    <location>
        <begin position="1"/>
        <end position="29"/>
    </location>
</feature>
<comment type="caution">
    <text evidence="3">The sequence shown here is derived from an EMBL/GenBank/DDBJ whole genome shotgun (WGS) entry which is preliminary data.</text>
</comment>
<keyword evidence="2" id="KW-0812">Transmembrane</keyword>
<organism evidence="3 4">
    <name type="scientific">Rhodotorula diobovata</name>
    <dbReference type="NCBI Taxonomy" id="5288"/>
    <lineage>
        <taxon>Eukaryota</taxon>
        <taxon>Fungi</taxon>
        <taxon>Dikarya</taxon>
        <taxon>Basidiomycota</taxon>
        <taxon>Pucciniomycotina</taxon>
        <taxon>Microbotryomycetes</taxon>
        <taxon>Sporidiobolales</taxon>
        <taxon>Sporidiobolaceae</taxon>
        <taxon>Rhodotorula</taxon>
    </lineage>
</organism>
<feature type="compositionally biased region" description="Gly residues" evidence="1">
    <location>
        <begin position="12"/>
        <end position="22"/>
    </location>
</feature>
<evidence type="ECO:0000313" key="4">
    <source>
        <dbReference type="Proteomes" id="UP000311382"/>
    </source>
</evidence>
<feature type="region of interest" description="Disordered" evidence="1">
    <location>
        <begin position="123"/>
        <end position="217"/>
    </location>
</feature>
<name>A0A5C5FLU8_9BASI</name>
<keyword evidence="2" id="KW-1133">Transmembrane helix</keyword>
<evidence type="ECO:0000313" key="3">
    <source>
        <dbReference type="EMBL" id="TNY17655.1"/>
    </source>
</evidence>
<dbReference type="OrthoDB" id="10484462at2759"/>